<reference evidence="3" key="1">
    <citation type="submission" date="2023-03" db="EMBL/GenBank/DDBJ databases">
        <title>Massive genome expansion in bonnet fungi (Mycena s.s.) driven by repeated elements and novel gene families across ecological guilds.</title>
        <authorList>
            <consortium name="Lawrence Berkeley National Laboratory"/>
            <person name="Harder C.B."/>
            <person name="Miyauchi S."/>
            <person name="Viragh M."/>
            <person name="Kuo A."/>
            <person name="Thoen E."/>
            <person name="Andreopoulos B."/>
            <person name="Lu D."/>
            <person name="Skrede I."/>
            <person name="Drula E."/>
            <person name="Henrissat B."/>
            <person name="Morin E."/>
            <person name="Kohler A."/>
            <person name="Barry K."/>
            <person name="LaButti K."/>
            <person name="Morin E."/>
            <person name="Salamov A."/>
            <person name="Lipzen A."/>
            <person name="Mereny Z."/>
            <person name="Hegedus B."/>
            <person name="Baldrian P."/>
            <person name="Stursova M."/>
            <person name="Weitz H."/>
            <person name="Taylor A."/>
            <person name="Grigoriev I.V."/>
            <person name="Nagy L.G."/>
            <person name="Martin F."/>
            <person name="Kauserud H."/>
        </authorList>
    </citation>
    <scope>NUCLEOTIDE SEQUENCE</scope>
    <source>
        <strain evidence="3">CBHHK173m</strain>
    </source>
</reference>
<feature type="transmembrane region" description="Helical" evidence="2">
    <location>
        <begin position="138"/>
        <end position="155"/>
    </location>
</feature>
<keyword evidence="2" id="KW-0812">Transmembrane</keyword>
<accession>A0AAD6TUA2</accession>
<keyword evidence="2" id="KW-0472">Membrane</keyword>
<gene>
    <name evidence="3" type="ORF">B0H15DRAFT_658698</name>
</gene>
<proteinExistence type="predicted"/>
<feature type="compositionally biased region" description="Low complexity" evidence="1">
    <location>
        <begin position="24"/>
        <end position="43"/>
    </location>
</feature>
<evidence type="ECO:0000313" key="4">
    <source>
        <dbReference type="Proteomes" id="UP001222325"/>
    </source>
</evidence>
<dbReference type="AlphaFoldDB" id="A0AAD6TUA2"/>
<name>A0AAD6TUA2_9AGAR</name>
<comment type="caution">
    <text evidence="3">The sequence shown here is derived from an EMBL/GenBank/DDBJ whole genome shotgun (WGS) entry which is preliminary data.</text>
</comment>
<feature type="region of interest" description="Disordered" evidence="1">
    <location>
        <begin position="24"/>
        <end position="50"/>
    </location>
</feature>
<organism evidence="3 4">
    <name type="scientific">Mycena belliarum</name>
    <dbReference type="NCBI Taxonomy" id="1033014"/>
    <lineage>
        <taxon>Eukaryota</taxon>
        <taxon>Fungi</taxon>
        <taxon>Dikarya</taxon>
        <taxon>Basidiomycota</taxon>
        <taxon>Agaricomycotina</taxon>
        <taxon>Agaricomycetes</taxon>
        <taxon>Agaricomycetidae</taxon>
        <taxon>Agaricales</taxon>
        <taxon>Marasmiineae</taxon>
        <taxon>Mycenaceae</taxon>
        <taxon>Mycena</taxon>
    </lineage>
</organism>
<dbReference type="Proteomes" id="UP001222325">
    <property type="component" value="Unassembled WGS sequence"/>
</dbReference>
<protein>
    <submittedName>
        <fullName evidence="3">Uncharacterized protein</fullName>
    </submittedName>
</protein>
<keyword evidence="2" id="KW-1133">Transmembrane helix</keyword>
<evidence type="ECO:0000256" key="2">
    <source>
        <dbReference type="SAM" id="Phobius"/>
    </source>
</evidence>
<evidence type="ECO:0000313" key="3">
    <source>
        <dbReference type="EMBL" id="KAJ7075357.1"/>
    </source>
</evidence>
<keyword evidence="4" id="KW-1185">Reference proteome</keyword>
<evidence type="ECO:0000256" key="1">
    <source>
        <dbReference type="SAM" id="MobiDB-lite"/>
    </source>
</evidence>
<sequence length="183" mass="19352">MPPPEYCGPPGARFKHNNIVDPVVPVPAADAPRSADALPRPASKQPPRRRHLPIRHLPTAASRHLPPRYSPFPDGAWRRVDSYTLVGSTICDSCTTAPTPAQQMGAAPAPDLDPDDFAASIPSGWVHDSVASTARTNLTIGLSLVLAGFIVITIVRCHFWPPPARAAAWARVRGRAAAAGAGA</sequence>
<dbReference type="EMBL" id="JARJCN010000098">
    <property type="protein sequence ID" value="KAJ7075357.1"/>
    <property type="molecule type" value="Genomic_DNA"/>
</dbReference>